<name>M0ERY2_9EURY</name>
<dbReference type="RefSeq" id="WP_004595404.1">
    <property type="nucleotide sequence ID" value="NZ_AOJN01000068.1"/>
</dbReference>
<accession>M0ERY2</accession>
<sequence>MPIDEGDLREALDRIDKDRQMLEGDLFHGEQWIPAAHRNEGRLSIDLQTMTPDLTERELQMWRLGRIEGRGEVMMEIGDAFRDGYELE</sequence>
<organism evidence="1 2">
    <name type="scientific">Halorubrum distributum JCM 10118</name>
    <dbReference type="NCBI Taxonomy" id="1227468"/>
    <lineage>
        <taxon>Archaea</taxon>
        <taxon>Methanobacteriati</taxon>
        <taxon>Methanobacteriota</taxon>
        <taxon>Stenosarchaea group</taxon>
        <taxon>Halobacteria</taxon>
        <taxon>Halobacteriales</taxon>
        <taxon>Haloferacaceae</taxon>
        <taxon>Halorubrum</taxon>
        <taxon>Halorubrum distributum group</taxon>
    </lineage>
</organism>
<protein>
    <submittedName>
        <fullName evidence="1">Uncharacterized protein</fullName>
    </submittedName>
</protein>
<dbReference type="Proteomes" id="UP000011614">
    <property type="component" value="Unassembled WGS sequence"/>
</dbReference>
<evidence type="ECO:0000313" key="2">
    <source>
        <dbReference type="Proteomes" id="UP000011614"/>
    </source>
</evidence>
<dbReference type="EMBL" id="AOJN01000068">
    <property type="protein sequence ID" value="ELZ49858.1"/>
    <property type="molecule type" value="Genomic_DNA"/>
</dbReference>
<dbReference type="AlphaFoldDB" id="M0ERY2"/>
<reference evidence="1 2" key="2">
    <citation type="journal article" date="2014" name="PLoS Genet.">
        <title>Phylogenetically driven sequencing of extremely halophilic archaea reveals strategies for static and dynamic osmo-response.</title>
        <authorList>
            <person name="Becker E.A."/>
            <person name="Seitzer P.M."/>
            <person name="Tritt A."/>
            <person name="Larsen D."/>
            <person name="Krusor M."/>
            <person name="Yao A.I."/>
            <person name="Wu D."/>
            <person name="Madern D."/>
            <person name="Eisen J.A."/>
            <person name="Darling A.E."/>
            <person name="Facciotti M.T."/>
        </authorList>
    </citation>
    <scope>NUCLEOTIDE SEQUENCE [LARGE SCALE GENOMIC DNA]</scope>
    <source>
        <strain evidence="1 2">JCM 10118</strain>
    </source>
</reference>
<evidence type="ECO:0000313" key="1">
    <source>
        <dbReference type="EMBL" id="ELZ49858.1"/>
    </source>
</evidence>
<comment type="caution">
    <text evidence="1">The sequence shown here is derived from an EMBL/GenBank/DDBJ whole genome shotgun (WGS) entry which is preliminary data.</text>
</comment>
<gene>
    <name evidence="1" type="ORF">C466_15799</name>
</gene>
<dbReference type="PATRIC" id="fig|1227468.4.peg.3122"/>
<proteinExistence type="predicted"/>
<reference evidence="2" key="1">
    <citation type="submission" date="2012-11" db="EMBL/GenBank/DDBJ databases">
        <authorList>
            <person name="Becker E.A."/>
            <person name="Seitzer P."/>
            <person name="Tritt A."/>
            <person name="Larsen D."/>
            <person name="Yao A."/>
            <person name="Wu D."/>
            <person name="Darling A."/>
            <person name="Eisen J.A."/>
            <person name="Facciotti M.T."/>
        </authorList>
    </citation>
    <scope>NUCLEOTIDE SEQUENCE [LARGE SCALE GENOMIC DNA]</scope>
    <source>
        <strain evidence="2">JCM 10118</strain>
    </source>
</reference>